<dbReference type="EMBL" id="LSRX01000827">
    <property type="protein sequence ID" value="OLP88175.1"/>
    <property type="molecule type" value="Genomic_DNA"/>
</dbReference>
<dbReference type="Pfam" id="PF03134">
    <property type="entry name" value="TB2_DP1_HVA22"/>
    <property type="match status" value="1"/>
</dbReference>
<evidence type="ECO:0000313" key="1">
    <source>
        <dbReference type="EMBL" id="OLP88175.1"/>
    </source>
</evidence>
<reference evidence="1 2" key="1">
    <citation type="submission" date="2016-02" db="EMBL/GenBank/DDBJ databases">
        <title>Genome analysis of coral dinoflagellate symbionts highlights evolutionary adaptations to a symbiotic lifestyle.</title>
        <authorList>
            <person name="Aranda M."/>
            <person name="Li Y."/>
            <person name="Liew Y.J."/>
            <person name="Baumgarten S."/>
            <person name="Simakov O."/>
            <person name="Wilson M."/>
            <person name="Piel J."/>
            <person name="Ashoor H."/>
            <person name="Bougouffa S."/>
            <person name="Bajic V.B."/>
            <person name="Ryu T."/>
            <person name="Ravasi T."/>
            <person name="Bayer T."/>
            <person name="Micklem G."/>
            <person name="Kim H."/>
            <person name="Bhak J."/>
            <person name="Lajeunesse T.C."/>
            <person name="Voolstra C.R."/>
        </authorList>
    </citation>
    <scope>NUCLEOTIDE SEQUENCE [LARGE SCALE GENOMIC DNA]</scope>
    <source>
        <strain evidence="1 2">CCMP2467</strain>
    </source>
</reference>
<accession>A0A1Q9CZ15</accession>
<comment type="caution">
    <text evidence="1">The sequence shown here is derived from an EMBL/GenBank/DDBJ whole genome shotgun (WGS) entry which is preliminary data.</text>
</comment>
<dbReference type="AlphaFoldDB" id="A0A1Q9CZ15"/>
<sequence>MLGFILSPIEFILMTVYAPLLSLKALESKTLNDDTNLLAFWMSMSILSALESITCGALWIIPLYTELRFGLVVYMLFFQGGKKVYAVAIEPTYQKAKKKLPDELLKELDEDPQKFLLSMGQKGKEMAMQLVEQLKAKSAEAASAPAKEKKKAAKAK</sequence>
<dbReference type="Proteomes" id="UP000186817">
    <property type="component" value="Unassembled WGS sequence"/>
</dbReference>
<keyword evidence="2" id="KW-1185">Reference proteome</keyword>
<evidence type="ECO:0000313" key="2">
    <source>
        <dbReference type="Proteomes" id="UP000186817"/>
    </source>
</evidence>
<name>A0A1Q9CZ15_SYMMI</name>
<dbReference type="InterPro" id="IPR004345">
    <property type="entry name" value="TB2_DP1_HVA22"/>
</dbReference>
<keyword evidence="1" id="KW-0675">Receptor</keyword>
<dbReference type="OrthoDB" id="10009287at2759"/>
<organism evidence="1 2">
    <name type="scientific">Symbiodinium microadriaticum</name>
    <name type="common">Dinoflagellate</name>
    <name type="synonym">Zooxanthella microadriatica</name>
    <dbReference type="NCBI Taxonomy" id="2951"/>
    <lineage>
        <taxon>Eukaryota</taxon>
        <taxon>Sar</taxon>
        <taxon>Alveolata</taxon>
        <taxon>Dinophyceae</taxon>
        <taxon>Suessiales</taxon>
        <taxon>Symbiodiniaceae</taxon>
        <taxon>Symbiodinium</taxon>
    </lineage>
</organism>
<gene>
    <name evidence="1" type="primary">Reep1</name>
    <name evidence="1" type="ORF">AK812_SmicGene30551</name>
</gene>
<proteinExistence type="predicted"/>
<protein>
    <submittedName>
        <fullName evidence="1">Receptor expression-enhancing protein 1</fullName>
    </submittedName>
</protein>